<accession>A0A818NKR3</accession>
<organism evidence="1 2">
    <name type="scientific">Rotaria socialis</name>
    <dbReference type="NCBI Taxonomy" id="392032"/>
    <lineage>
        <taxon>Eukaryota</taxon>
        <taxon>Metazoa</taxon>
        <taxon>Spiralia</taxon>
        <taxon>Gnathifera</taxon>
        <taxon>Rotifera</taxon>
        <taxon>Eurotatoria</taxon>
        <taxon>Bdelloidea</taxon>
        <taxon>Philodinida</taxon>
        <taxon>Philodinidae</taxon>
        <taxon>Rotaria</taxon>
    </lineage>
</organism>
<dbReference type="EMBL" id="CAJNYV010003748">
    <property type="protein sequence ID" value="CAF3608503.1"/>
    <property type="molecule type" value="Genomic_DNA"/>
</dbReference>
<reference evidence="1" key="1">
    <citation type="submission" date="2021-02" db="EMBL/GenBank/DDBJ databases">
        <authorList>
            <person name="Nowell W R."/>
        </authorList>
    </citation>
    <scope>NUCLEOTIDE SEQUENCE</scope>
</reference>
<dbReference type="Pfam" id="PF10178">
    <property type="entry name" value="PAC3"/>
    <property type="match status" value="1"/>
</dbReference>
<dbReference type="PANTHER" id="PTHR31051:SF1">
    <property type="entry name" value="PROTEASOME ASSEMBLY CHAPERONE 3"/>
    <property type="match status" value="1"/>
</dbReference>
<dbReference type="InterPro" id="IPR018788">
    <property type="entry name" value="Proteasome_assmbl_chp_3"/>
</dbReference>
<comment type="caution">
    <text evidence="1">The sequence shown here is derived from an EMBL/GenBank/DDBJ whole genome shotgun (WGS) entry which is preliminary data.</text>
</comment>
<evidence type="ECO:0008006" key="3">
    <source>
        <dbReference type="Google" id="ProtNLM"/>
    </source>
</evidence>
<dbReference type="AlphaFoldDB" id="A0A818NKR3"/>
<dbReference type="PANTHER" id="PTHR31051">
    <property type="entry name" value="PROTEASOME ASSEMBLY CHAPERONE 3"/>
    <property type="match status" value="1"/>
</dbReference>
<sequence length="165" mass="19040">MDSKFPQTTTAQTTLSNHITDLVISSFANKLFISVTQFGKIGSLVLVRRDVNLEEDSTPVYSVKSLLGKDQAEYHILARHLYERLQLKKQLLFGFALHSFAKKDLAEIEEFICSNIKKCILAKGLDYGEPTTLEEEYEQMVNHQNLDAWEQTRIQRPWHEEPDKP</sequence>
<dbReference type="Proteomes" id="UP000663865">
    <property type="component" value="Unassembled WGS sequence"/>
</dbReference>
<dbReference type="GO" id="GO:0005743">
    <property type="term" value="C:mitochondrial inner membrane"/>
    <property type="evidence" value="ECO:0007669"/>
    <property type="project" value="UniProtKB-SubCell"/>
</dbReference>
<evidence type="ECO:0000313" key="1">
    <source>
        <dbReference type="EMBL" id="CAF3608503.1"/>
    </source>
</evidence>
<gene>
    <name evidence="1" type="ORF">KIK155_LOCUS21303</name>
</gene>
<dbReference type="InterPro" id="IPR053720">
    <property type="entry name" value="Psm_Assembly_Chaperone"/>
</dbReference>
<evidence type="ECO:0000313" key="2">
    <source>
        <dbReference type="Proteomes" id="UP000663865"/>
    </source>
</evidence>
<dbReference type="Gene3D" id="3.30.230.90">
    <property type="match status" value="1"/>
</dbReference>
<proteinExistence type="predicted"/>
<name>A0A818NKR3_9BILA</name>
<protein>
    <recommendedName>
        <fullName evidence="3">Proteasome assembly chaperone 3</fullName>
    </recommendedName>
</protein>
<dbReference type="GO" id="GO:0043248">
    <property type="term" value="P:proteasome assembly"/>
    <property type="evidence" value="ECO:0007669"/>
    <property type="project" value="InterPro"/>
</dbReference>